<dbReference type="RefSeq" id="WP_146590387.1">
    <property type="nucleotide sequence ID" value="NZ_SJPO01000011.1"/>
</dbReference>
<sequence>MSGDAPHADRGAAPHVIRLRGPWQAEADGAELRVKLPCTWGDALPADSGRATLSRRFNQPTGLAAGDQVLLRLATPHGLAAARLNGAEITLESGVANLTPRLEPSNELSLTLEGAGPDAVLLDAQLEIHAAS</sequence>
<dbReference type="EMBL" id="SJPO01000011">
    <property type="protein sequence ID" value="TWT72789.1"/>
    <property type="molecule type" value="Genomic_DNA"/>
</dbReference>
<organism evidence="1 2">
    <name type="scientific">Posidoniimonas polymericola</name>
    <dbReference type="NCBI Taxonomy" id="2528002"/>
    <lineage>
        <taxon>Bacteria</taxon>
        <taxon>Pseudomonadati</taxon>
        <taxon>Planctomycetota</taxon>
        <taxon>Planctomycetia</taxon>
        <taxon>Pirellulales</taxon>
        <taxon>Lacipirellulaceae</taxon>
        <taxon>Posidoniimonas</taxon>
    </lineage>
</organism>
<proteinExistence type="predicted"/>
<gene>
    <name evidence="1" type="ORF">Pla123a_40880</name>
</gene>
<accession>A0A5C5YCX0</accession>
<dbReference type="AlphaFoldDB" id="A0A5C5YCX0"/>
<evidence type="ECO:0000313" key="1">
    <source>
        <dbReference type="EMBL" id="TWT72789.1"/>
    </source>
</evidence>
<comment type="caution">
    <text evidence="1">The sequence shown here is derived from an EMBL/GenBank/DDBJ whole genome shotgun (WGS) entry which is preliminary data.</text>
</comment>
<name>A0A5C5YCX0_9BACT</name>
<protein>
    <submittedName>
        <fullName evidence="1">Uncharacterized protein</fullName>
    </submittedName>
</protein>
<keyword evidence="2" id="KW-1185">Reference proteome</keyword>
<reference evidence="1 2" key="1">
    <citation type="submission" date="2019-02" db="EMBL/GenBank/DDBJ databases">
        <title>Deep-cultivation of Planctomycetes and their phenomic and genomic characterization uncovers novel biology.</title>
        <authorList>
            <person name="Wiegand S."/>
            <person name="Jogler M."/>
            <person name="Boedeker C."/>
            <person name="Pinto D."/>
            <person name="Vollmers J."/>
            <person name="Rivas-Marin E."/>
            <person name="Kohn T."/>
            <person name="Peeters S.H."/>
            <person name="Heuer A."/>
            <person name="Rast P."/>
            <person name="Oberbeckmann S."/>
            <person name="Bunk B."/>
            <person name="Jeske O."/>
            <person name="Meyerdierks A."/>
            <person name="Storesund J.E."/>
            <person name="Kallscheuer N."/>
            <person name="Luecker S."/>
            <person name="Lage O.M."/>
            <person name="Pohl T."/>
            <person name="Merkel B.J."/>
            <person name="Hornburger P."/>
            <person name="Mueller R.-W."/>
            <person name="Bruemmer F."/>
            <person name="Labrenz M."/>
            <person name="Spormann A.M."/>
            <person name="Op Den Camp H."/>
            <person name="Overmann J."/>
            <person name="Amann R."/>
            <person name="Jetten M.S.M."/>
            <person name="Mascher T."/>
            <person name="Medema M.H."/>
            <person name="Devos D.P."/>
            <person name="Kaster A.-K."/>
            <person name="Ovreas L."/>
            <person name="Rohde M."/>
            <person name="Galperin M.Y."/>
            <person name="Jogler C."/>
        </authorList>
    </citation>
    <scope>NUCLEOTIDE SEQUENCE [LARGE SCALE GENOMIC DNA]</scope>
    <source>
        <strain evidence="1 2">Pla123a</strain>
    </source>
</reference>
<dbReference type="OrthoDB" id="285989at2"/>
<evidence type="ECO:0000313" key="2">
    <source>
        <dbReference type="Proteomes" id="UP000318478"/>
    </source>
</evidence>
<dbReference type="Proteomes" id="UP000318478">
    <property type="component" value="Unassembled WGS sequence"/>
</dbReference>